<dbReference type="InterPro" id="IPR018784">
    <property type="entry name" value="LLPH-like"/>
</dbReference>
<feature type="compositionally biased region" description="Basic residues" evidence="2">
    <location>
        <begin position="114"/>
        <end position="123"/>
    </location>
</feature>
<protein>
    <recommendedName>
        <fullName evidence="5">Protein LLP homolog</fullName>
    </recommendedName>
</protein>
<reference evidence="3" key="1">
    <citation type="submission" date="2022-02" db="EMBL/GenBank/DDBJ databases">
        <authorList>
            <person name="King R."/>
        </authorList>
    </citation>
    <scope>NUCLEOTIDE SEQUENCE</scope>
</reference>
<reference evidence="3" key="2">
    <citation type="submission" date="2022-10" db="EMBL/GenBank/DDBJ databases">
        <authorList>
            <consortium name="ENA_rothamsted_submissions"/>
            <consortium name="culmorum"/>
            <person name="King R."/>
        </authorList>
    </citation>
    <scope>NUCLEOTIDE SEQUENCE</scope>
</reference>
<dbReference type="Pfam" id="PF10169">
    <property type="entry name" value="LLPH"/>
    <property type="match status" value="1"/>
</dbReference>
<gene>
    <name evidence="3" type="ORF">APHIGO_LOCUS6770</name>
</gene>
<dbReference type="GO" id="GO:0097484">
    <property type="term" value="P:dendrite extension"/>
    <property type="evidence" value="ECO:0007669"/>
    <property type="project" value="TreeGrafter"/>
</dbReference>
<feature type="region of interest" description="Disordered" evidence="2">
    <location>
        <begin position="110"/>
        <end position="130"/>
    </location>
</feature>
<dbReference type="Proteomes" id="UP001154329">
    <property type="component" value="Chromosome 2"/>
</dbReference>
<proteinExistence type="inferred from homology"/>
<evidence type="ECO:0008006" key="5">
    <source>
        <dbReference type="Google" id="ProtNLM"/>
    </source>
</evidence>
<dbReference type="GO" id="GO:0001099">
    <property type="term" value="F:basal RNA polymerase II transcription machinery binding"/>
    <property type="evidence" value="ECO:0007669"/>
    <property type="project" value="TreeGrafter"/>
</dbReference>
<sequence>MAKSIRSKWRRKMRAIKRIRYGVKELDRLKNMLVNAGEIEVKEGGEIEHVCLVKAKNEEAEKIQQEKEEKSKVDKTAESVKETPKKVQHPTWLRKKEYKKYIRSYRKQQSINAKRIKGSIKKKSNTEKKL</sequence>
<dbReference type="GO" id="GO:0003723">
    <property type="term" value="F:RNA binding"/>
    <property type="evidence" value="ECO:0007669"/>
    <property type="project" value="TreeGrafter"/>
</dbReference>
<evidence type="ECO:0000313" key="3">
    <source>
        <dbReference type="EMBL" id="CAH1725747.1"/>
    </source>
</evidence>
<feature type="region of interest" description="Disordered" evidence="2">
    <location>
        <begin position="61"/>
        <end position="89"/>
    </location>
</feature>
<feature type="compositionally biased region" description="Basic and acidic residues" evidence="2">
    <location>
        <begin position="61"/>
        <end position="85"/>
    </location>
</feature>
<accession>A0A9P0J1Q5</accession>
<keyword evidence="4" id="KW-1185">Reference proteome</keyword>
<comment type="similarity">
    <text evidence="1">Belongs to the learning-associated protein family.</text>
</comment>
<organism evidence="3 4">
    <name type="scientific">Aphis gossypii</name>
    <name type="common">Cotton aphid</name>
    <dbReference type="NCBI Taxonomy" id="80765"/>
    <lineage>
        <taxon>Eukaryota</taxon>
        <taxon>Metazoa</taxon>
        <taxon>Ecdysozoa</taxon>
        <taxon>Arthropoda</taxon>
        <taxon>Hexapoda</taxon>
        <taxon>Insecta</taxon>
        <taxon>Pterygota</taxon>
        <taxon>Neoptera</taxon>
        <taxon>Paraneoptera</taxon>
        <taxon>Hemiptera</taxon>
        <taxon>Sternorrhyncha</taxon>
        <taxon>Aphidomorpha</taxon>
        <taxon>Aphidoidea</taxon>
        <taxon>Aphididae</taxon>
        <taxon>Aphidini</taxon>
        <taxon>Aphis</taxon>
        <taxon>Aphis</taxon>
    </lineage>
</organism>
<dbReference type="AlphaFoldDB" id="A0A9P0J1Q5"/>
<dbReference type="EMBL" id="OU899035">
    <property type="protein sequence ID" value="CAH1725747.1"/>
    <property type="molecule type" value="Genomic_DNA"/>
</dbReference>
<evidence type="ECO:0000313" key="4">
    <source>
        <dbReference type="Proteomes" id="UP001154329"/>
    </source>
</evidence>
<dbReference type="OrthoDB" id="6257894at2759"/>
<evidence type="ECO:0000256" key="2">
    <source>
        <dbReference type="SAM" id="MobiDB-lite"/>
    </source>
</evidence>
<evidence type="ECO:0000256" key="1">
    <source>
        <dbReference type="ARBA" id="ARBA00034118"/>
    </source>
</evidence>
<dbReference type="GO" id="GO:0005730">
    <property type="term" value="C:nucleolus"/>
    <property type="evidence" value="ECO:0007669"/>
    <property type="project" value="TreeGrafter"/>
</dbReference>
<dbReference type="PANTHER" id="PTHR34253:SF1">
    <property type="entry name" value="PROTEIN LLP HOMOLOG"/>
    <property type="match status" value="1"/>
</dbReference>
<name>A0A9P0J1Q5_APHGO</name>
<dbReference type="PANTHER" id="PTHR34253">
    <property type="entry name" value="PROTEIN LLP HOMOLOG"/>
    <property type="match status" value="1"/>
</dbReference>